<dbReference type="EMBL" id="BARS01029146">
    <property type="protein sequence ID" value="GAG01355.1"/>
    <property type="molecule type" value="Genomic_DNA"/>
</dbReference>
<reference evidence="1" key="1">
    <citation type="journal article" date="2014" name="Front. Microbiol.">
        <title>High frequency of phylogenetically diverse reductive dehalogenase-homologous genes in deep subseafloor sedimentary metagenomes.</title>
        <authorList>
            <person name="Kawai M."/>
            <person name="Futagami T."/>
            <person name="Toyoda A."/>
            <person name="Takaki Y."/>
            <person name="Nishi S."/>
            <person name="Hori S."/>
            <person name="Arai W."/>
            <person name="Tsubouchi T."/>
            <person name="Morono Y."/>
            <person name="Uchiyama I."/>
            <person name="Ito T."/>
            <person name="Fujiyama A."/>
            <person name="Inagaki F."/>
            <person name="Takami H."/>
        </authorList>
    </citation>
    <scope>NUCLEOTIDE SEQUENCE</scope>
    <source>
        <strain evidence="1">Expedition CK06-06</strain>
    </source>
</reference>
<comment type="caution">
    <text evidence="1">The sequence shown here is derived from an EMBL/GenBank/DDBJ whole genome shotgun (WGS) entry which is preliminary data.</text>
</comment>
<name>X0U714_9ZZZZ</name>
<feature type="non-terminal residue" evidence="1">
    <location>
        <position position="1"/>
    </location>
</feature>
<dbReference type="AlphaFoldDB" id="X0U714"/>
<proteinExistence type="predicted"/>
<organism evidence="1">
    <name type="scientific">marine sediment metagenome</name>
    <dbReference type="NCBI Taxonomy" id="412755"/>
    <lineage>
        <taxon>unclassified sequences</taxon>
        <taxon>metagenomes</taxon>
        <taxon>ecological metagenomes</taxon>
    </lineage>
</organism>
<evidence type="ECO:0000313" key="1">
    <source>
        <dbReference type="EMBL" id="GAG01355.1"/>
    </source>
</evidence>
<protein>
    <submittedName>
        <fullName evidence="1">Uncharacterized protein</fullName>
    </submittedName>
</protein>
<gene>
    <name evidence="1" type="ORF">S01H1_45594</name>
</gene>
<sequence length="88" mass="9648">SIDAQHLILLDQALSQAGITGHSFQRFNQNFVIGKPLALGDGVYNGVGKDFSLQVNYSDSSAKNKLWCCYVHHIRRIVVSGDSVSVEL</sequence>
<accession>X0U714</accession>